<organism evidence="2 3">
    <name type="scientific">Actinobaculum suis</name>
    <dbReference type="NCBI Taxonomy" id="1657"/>
    <lineage>
        <taxon>Bacteria</taxon>
        <taxon>Bacillati</taxon>
        <taxon>Actinomycetota</taxon>
        <taxon>Actinomycetes</taxon>
        <taxon>Actinomycetales</taxon>
        <taxon>Actinomycetaceae</taxon>
        <taxon>Actinobaculum</taxon>
    </lineage>
</organism>
<evidence type="ECO:0000313" key="2">
    <source>
        <dbReference type="EMBL" id="VDG75758.1"/>
    </source>
</evidence>
<dbReference type="Pfam" id="PF11228">
    <property type="entry name" value="DUF3027"/>
    <property type="match status" value="1"/>
</dbReference>
<dbReference type="Proteomes" id="UP000269974">
    <property type="component" value="Unassembled WGS sequence"/>
</dbReference>
<feature type="compositionally biased region" description="Basic and acidic residues" evidence="1">
    <location>
        <begin position="205"/>
        <end position="253"/>
    </location>
</feature>
<gene>
    <name evidence="2" type="ORF">NCTC10327_00445</name>
</gene>
<dbReference type="EMBL" id="UYIO01000001">
    <property type="protein sequence ID" value="VDG75758.1"/>
    <property type="molecule type" value="Genomic_DNA"/>
</dbReference>
<feature type="compositionally biased region" description="Basic and acidic residues" evidence="1">
    <location>
        <begin position="172"/>
        <end position="198"/>
    </location>
</feature>
<name>A0A7Z8Y7V1_9ACTO</name>
<feature type="compositionally biased region" description="Basic residues" evidence="1">
    <location>
        <begin position="289"/>
        <end position="302"/>
    </location>
</feature>
<evidence type="ECO:0000313" key="3">
    <source>
        <dbReference type="Proteomes" id="UP000269974"/>
    </source>
</evidence>
<dbReference type="InterPro" id="IPR021391">
    <property type="entry name" value="DUF3027"/>
</dbReference>
<protein>
    <submittedName>
        <fullName evidence="2">Protein of uncharacterized function (DUF3027)</fullName>
    </submittedName>
</protein>
<proteinExistence type="predicted"/>
<reference evidence="2 3" key="1">
    <citation type="submission" date="2018-11" db="EMBL/GenBank/DDBJ databases">
        <authorList>
            <consortium name="Pathogen Informatics"/>
        </authorList>
    </citation>
    <scope>NUCLEOTIDE SEQUENCE [LARGE SCALE GENOMIC DNA]</scope>
    <source>
        <strain evidence="2 3">NCTC10327</strain>
    </source>
</reference>
<dbReference type="AlphaFoldDB" id="A0A7Z8Y7V1"/>
<comment type="caution">
    <text evidence="2">The sequence shown here is derived from an EMBL/GenBank/DDBJ whole genome shotgun (WGS) entry which is preliminary data.</text>
</comment>
<accession>A0A7Z8Y7V1</accession>
<evidence type="ECO:0000256" key="1">
    <source>
        <dbReference type="SAM" id="MobiDB-lite"/>
    </source>
</evidence>
<feature type="region of interest" description="Disordered" evidence="1">
    <location>
        <begin position="134"/>
        <end position="311"/>
    </location>
</feature>
<feature type="compositionally biased region" description="Basic and acidic residues" evidence="1">
    <location>
        <begin position="134"/>
        <end position="157"/>
    </location>
</feature>
<sequence length="311" mass="35133">MNLMADLKLEAVAQAAVITPEQPDRVYPQADCEGERLLVRASETAQEFLKNEIPERYVGAHAGLILEEERVLTHYFKCEHPGYQGWYWAVTIARAPRSRRVTISEYEMVPGEKAMLAPRWVPWADRMEAIEAEKRNQEEAAAEYERREREARRERRAQQARAAEAGQVDGTEPAKEKTRRRECISRTDSARTESERTESGTPRTESGRTESARAESGRTDSTRQGSSRKDIARKVSAREESTRKGSAREESRGRKTRGTKTSEAGAAGTDSPRATRAAHPELFPSLASSRRRVVRRGSRGRRYLAGQESED</sequence>